<evidence type="ECO:0000259" key="5">
    <source>
        <dbReference type="PROSITE" id="PS50113"/>
    </source>
</evidence>
<dbReference type="InterPro" id="IPR001610">
    <property type="entry name" value="PAC"/>
</dbReference>
<proteinExistence type="predicted"/>
<dbReference type="InterPro" id="IPR000160">
    <property type="entry name" value="GGDEF_dom"/>
</dbReference>
<dbReference type="CDD" id="cd00130">
    <property type="entry name" value="PAS"/>
    <property type="match status" value="2"/>
</dbReference>
<dbReference type="Proteomes" id="UP000182314">
    <property type="component" value="Unassembled WGS sequence"/>
</dbReference>
<dbReference type="SUPFAM" id="SSF55073">
    <property type="entry name" value="Nucleotide cyclase"/>
    <property type="match status" value="1"/>
</dbReference>
<dbReference type="EC" id="3.1.4.52" evidence="1"/>
<keyword evidence="2" id="KW-0973">c-di-GMP</keyword>
<dbReference type="NCBIfam" id="TIGR00254">
    <property type="entry name" value="GGDEF"/>
    <property type="match status" value="1"/>
</dbReference>
<dbReference type="Gene3D" id="3.20.20.450">
    <property type="entry name" value="EAL domain"/>
    <property type="match status" value="1"/>
</dbReference>
<dbReference type="Gene3D" id="3.30.450.20">
    <property type="entry name" value="PAS domain"/>
    <property type="match status" value="2"/>
</dbReference>
<dbReference type="PROSITE" id="PS50883">
    <property type="entry name" value="EAL"/>
    <property type="match status" value="1"/>
</dbReference>
<dbReference type="SUPFAM" id="SSF55785">
    <property type="entry name" value="PYP-like sensor domain (PAS domain)"/>
    <property type="match status" value="2"/>
</dbReference>
<evidence type="ECO:0000259" key="4">
    <source>
        <dbReference type="PROSITE" id="PS50112"/>
    </source>
</evidence>
<dbReference type="GO" id="GO:0071111">
    <property type="term" value="F:cyclic-guanylate-specific phosphodiesterase activity"/>
    <property type="evidence" value="ECO:0007669"/>
    <property type="project" value="UniProtKB-EC"/>
</dbReference>
<dbReference type="Pfam" id="PF00990">
    <property type="entry name" value="GGDEF"/>
    <property type="match status" value="1"/>
</dbReference>
<dbReference type="AlphaFoldDB" id="A0AA94H1K5"/>
<dbReference type="PROSITE" id="PS50887">
    <property type="entry name" value="GGDEF"/>
    <property type="match status" value="1"/>
</dbReference>
<dbReference type="GO" id="GO:0006355">
    <property type="term" value="P:regulation of DNA-templated transcription"/>
    <property type="evidence" value="ECO:0007669"/>
    <property type="project" value="InterPro"/>
</dbReference>
<dbReference type="SMART" id="SM00052">
    <property type="entry name" value="EAL"/>
    <property type="match status" value="1"/>
</dbReference>
<dbReference type="InterPro" id="IPR035965">
    <property type="entry name" value="PAS-like_dom_sf"/>
</dbReference>
<dbReference type="SMART" id="SM00267">
    <property type="entry name" value="GGDEF"/>
    <property type="match status" value="1"/>
</dbReference>
<dbReference type="Gene3D" id="3.30.70.270">
    <property type="match status" value="1"/>
</dbReference>
<dbReference type="InterPro" id="IPR052155">
    <property type="entry name" value="Biofilm_reg_signaling"/>
</dbReference>
<comment type="caution">
    <text evidence="8">The sequence shown here is derived from an EMBL/GenBank/DDBJ whole genome shotgun (WGS) entry which is preliminary data.</text>
</comment>
<name>A0AA94H1K5_9ENTR</name>
<dbReference type="PANTHER" id="PTHR44757">
    <property type="entry name" value="DIGUANYLATE CYCLASE DGCP"/>
    <property type="match status" value="1"/>
</dbReference>
<feature type="domain" description="EAL" evidence="6">
    <location>
        <begin position="555"/>
        <end position="809"/>
    </location>
</feature>
<accession>A0AA94H1K5</accession>
<dbReference type="Pfam" id="PF08448">
    <property type="entry name" value="PAS_4"/>
    <property type="match status" value="1"/>
</dbReference>
<sequence length="819" mass="92051">MFNHLKKRMHQYKEPAVSPSQGEDILFAALEQNMMAAVLIDEQDRVMFYNRAAEKLWGYRRDDVLGQSVSILIPHDLKAAHPGFIRHHREGGDSRVEGMSRELQLERKDGERIWTRFALSRVVNAGKVCYLALARDATLEMEQREQTRLLLLAVDHISKPVIVLDTGRRIVQANRAFTEAFGLSLSEAAGKRLDSVLNIPDDPPDNRQRLQNLLRKNEREQNEFQALASNGENVWFNATLSPVLAKNGQLQNLVMTFSDITEDRKIRELERALLSAMRSNLPIGEMGEIICRNIVAVLGQAHASLKILQNNVPQRWACSAEKLDCPGVISRAVTIRRRDGVAAGILTIDTVAGKENRALTERVADISQHLAALVLEQENSRQQIEHLIKFDPLTGLPNRRHLQDYLDQRLATAETKAPVVLMMMVDHFQDVIDAQGYATAEQLLSIVANRLRNSLGAGQYLSKIEGQQFVLVDSENDVSSMTRVAEVLENAVSEPINFNNTTFSLTLSIGISYEAGKDRDWLLSTAHSAMDHIYRSGGNGWQFFNQELNRAARERLLLGASLKRAVAENRLRLVYQPQINIATGELYGLEALARWWDPEHGEVPPARFIPLAEEVGEIENIGIWVLREACRQLAQWRKNWPDFPALSVNLSAIHFHNIQLPMQVLDAINEFAIPGEMLTLEITESMVMAPDDELSARFQTLRDMGVGLSVDDFGTGFSGLSRLVTLPVTEIKIDKSFVDSCLTDNRSRSLLEAITGIGQSFGMTVVAEGVETREQLQLLRHIGCPVVQGYYFSRPIPPEEVPEWFLTTFPRLIAQEAQP</sequence>
<dbReference type="InterPro" id="IPR043128">
    <property type="entry name" value="Rev_trsase/Diguanyl_cyclase"/>
</dbReference>
<feature type="domain" description="PAS" evidence="4">
    <location>
        <begin position="146"/>
        <end position="217"/>
    </location>
</feature>
<reference evidence="8 9" key="1">
    <citation type="submission" date="2016-10" db="EMBL/GenBank/DDBJ databases">
        <authorList>
            <person name="Varghese N."/>
            <person name="Submissions S."/>
        </authorList>
    </citation>
    <scope>NUCLEOTIDE SEQUENCE [LARGE SCALE GENOMIC DNA]</scope>
    <source>
        <strain evidence="8 9">CGMCC 1.7012</strain>
    </source>
</reference>
<dbReference type="InterPro" id="IPR035919">
    <property type="entry name" value="EAL_sf"/>
</dbReference>
<evidence type="ECO:0000259" key="7">
    <source>
        <dbReference type="PROSITE" id="PS50887"/>
    </source>
</evidence>
<feature type="domain" description="PAC" evidence="5">
    <location>
        <begin position="220"/>
        <end position="272"/>
    </location>
</feature>
<gene>
    <name evidence="8" type="ORF">SAMN05216286_1228</name>
</gene>
<dbReference type="NCBIfam" id="TIGR00229">
    <property type="entry name" value="sensory_box"/>
    <property type="match status" value="2"/>
</dbReference>
<evidence type="ECO:0000256" key="2">
    <source>
        <dbReference type="ARBA" id="ARBA00022636"/>
    </source>
</evidence>
<dbReference type="InterPro" id="IPR029787">
    <property type="entry name" value="Nucleotide_cyclase"/>
</dbReference>
<organism evidence="8 9">
    <name type="scientific">Kosakonia oryzae</name>
    <dbReference type="NCBI Taxonomy" id="497725"/>
    <lineage>
        <taxon>Bacteria</taxon>
        <taxon>Pseudomonadati</taxon>
        <taxon>Pseudomonadota</taxon>
        <taxon>Gammaproteobacteria</taxon>
        <taxon>Enterobacterales</taxon>
        <taxon>Enterobacteriaceae</taxon>
        <taxon>Kosakonia</taxon>
    </lineage>
</organism>
<dbReference type="InterPro" id="IPR000014">
    <property type="entry name" value="PAS"/>
</dbReference>
<dbReference type="FunFam" id="3.20.20.450:FF:000001">
    <property type="entry name" value="Cyclic di-GMP phosphodiesterase yahA"/>
    <property type="match status" value="1"/>
</dbReference>
<dbReference type="SMART" id="SM00086">
    <property type="entry name" value="PAC"/>
    <property type="match status" value="2"/>
</dbReference>
<dbReference type="SUPFAM" id="SSF141868">
    <property type="entry name" value="EAL domain-like"/>
    <property type="match status" value="1"/>
</dbReference>
<dbReference type="PROSITE" id="PS50112">
    <property type="entry name" value="PAS"/>
    <property type="match status" value="2"/>
</dbReference>
<comment type="catalytic activity">
    <reaction evidence="3">
        <text>3',3'-c-di-GMP + H2O = 5'-phosphoguanylyl(3'-&gt;5')guanosine + H(+)</text>
        <dbReference type="Rhea" id="RHEA:24902"/>
        <dbReference type="ChEBI" id="CHEBI:15377"/>
        <dbReference type="ChEBI" id="CHEBI:15378"/>
        <dbReference type="ChEBI" id="CHEBI:58754"/>
        <dbReference type="ChEBI" id="CHEBI:58805"/>
        <dbReference type="EC" id="3.1.4.52"/>
    </reaction>
</comment>
<dbReference type="PIRSF" id="PIRSF005925">
    <property type="entry name" value="Dos"/>
    <property type="match status" value="1"/>
</dbReference>
<dbReference type="PANTHER" id="PTHR44757:SF2">
    <property type="entry name" value="BIOFILM ARCHITECTURE MAINTENANCE PROTEIN MBAA"/>
    <property type="match status" value="1"/>
</dbReference>
<dbReference type="InterPro" id="IPR013656">
    <property type="entry name" value="PAS_4"/>
</dbReference>
<dbReference type="SMART" id="SM00091">
    <property type="entry name" value="PAS"/>
    <property type="match status" value="2"/>
</dbReference>
<dbReference type="EMBL" id="FOKO01000002">
    <property type="protein sequence ID" value="SFB98915.1"/>
    <property type="molecule type" value="Genomic_DNA"/>
</dbReference>
<evidence type="ECO:0000256" key="3">
    <source>
        <dbReference type="ARBA" id="ARBA00034290"/>
    </source>
</evidence>
<dbReference type="Pfam" id="PF00563">
    <property type="entry name" value="EAL"/>
    <property type="match status" value="1"/>
</dbReference>
<evidence type="ECO:0000259" key="6">
    <source>
        <dbReference type="PROSITE" id="PS50883"/>
    </source>
</evidence>
<dbReference type="PROSITE" id="PS50113">
    <property type="entry name" value="PAC"/>
    <property type="match status" value="1"/>
</dbReference>
<dbReference type="CDD" id="cd01948">
    <property type="entry name" value="EAL"/>
    <property type="match status" value="1"/>
</dbReference>
<dbReference type="CDD" id="cd01949">
    <property type="entry name" value="GGDEF"/>
    <property type="match status" value="1"/>
</dbReference>
<evidence type="ECO:0000256" key="1">
    <source>
        <dbReference type="ARBA" id="ARBA00012282"/>
    </source>
</evidence>
<dbReference type="Pfam" id="PF13426">
    <property type="entry name" value="PAS_9"/>
    <property type="match status" value="1"/>
</dbReference>
<dbReference type="InterPro" id="IPR012226">
    <property type="entry name" value="Diguanyl_cyclase/Pdiesterase"/>
</dbReference>
<dbReference type="InterPro" id="IPR000700">
    <property type="entry name" value="PAS-assoc_C"/>
</dbReference>
<evidence type="ECO:0000313" key="9">
    <source>
        <dbReference type="Proteomes" id="UP000182314"/>
    </source>
</evidence>
<feature type="domain" description="PAS" evidence="4">
    <location>
        <begin position="22"/>
        <end position="76"/>
    </location>
</feature>
<dbReference type="InterPro" id="IPR001633">
    <property type="entry name" value="EAL_dom"/>
</dbReference>
<evidence type="ECO:0000313" key="8">
    <source>
        <dbReference type="EMBL" id="SFB98915.1"/>
    </source>
</evidence>
<dbReference type="NCBIfam" id="NF008467">
    <property type="entry name" value="PRK11359.1"/>
    <property type="match status" value="1"/>
</dbReference>
<feature type="domain" description="GGDEF" evidence="7">
    <location>
        <begin position="416"/>
        <end position="546"/>
    </location>
</feature>
<protein>
    <recommendedName>
        <fullName evidence="1">cyclic-guanylate-specific phosphodiesterase</fullName>
        <ecNumber evidence="1">3.1.4.52</ecNumber>
    </recommendedName>
</protein>